<evidence type="ECO:0000313" key="1">
    <source>
        <dbReference type="EMBL" id="SVA90887.1"/>
    </source>
</evidence>
<proteinExistence type="predicted"/>
<reference evidence="1" key="1">
    <citation type="submission" date="2018-05" db="EMBL/GenBank/DDBJ databases">
        <authorList>
            <person name="Lanie J.A."/>
            <person name="Ng W.-L."/>
            <person name="Kazmierczak K.M."/>
            <person name="Andrzejewski T.M."/>
            <person name="Davidsen T.M."/>
            <person name="Wayne K.J."/>
            <person name="Tettelin H."/>
            <person name="Glass J.I."/>
            <person name="Rusch D."/>
            <person name="Podicherti R."/>
            <person name="Tsui H.-C.T."/>
            <person name="Winkler M.E."/>
        </authorList>
    </citation>
    <scope>NUCLEOTIDE SEQUENCE</scope>
</reference>
<organism evidence="1">
    <name type="scientific">marine metagenome</name>
    <dbReference type="NCBI Taxonomy" id="408172"/>
    <lineage>
        <taxon>unclassified sequences</taxon>
        <taxon>metagenomes</taxon>
        <taxon>ecological metagenomes</taxon>
    </lineage>
</organism>
<sequence length="79" mass="8905">MLSLVLLFQKIISRCGCFFHPDRPPVIYQVEIGKVVEKADSLQQKHLPSLSELSSLYSVQVNTSTHWSAKLISTVPDSY</sequence>
<gene>
    <name evidence="1" type="ORF">METZ01_LOCUS143741</name>
</gene>
<protein>
    <submittedName>
        <fullName evidence="1">Uncharacterized protein</fullName>
    </submittedName>
</protein>
<accession>A0A381ZQ47</accession>
<name>A0A381ZQ47_9ZZZZ</name>
<feature type="non-terminal residue" evidence="1">
    <location>
        <position position="79"/>
    </location>
</feature>
<dbReference type="AlphaFoldDB" id="A0A381ZQ47"/>
<dbReference type="EMBL" id="UINC01022052">
    <property type="protein sequence ID" value="SVA90887.1"/>
    <property type="molecule type" value="Genomic_DNA"/>
</dbReference>